<protein>
    <submittedName>
        <fullName evidence="2">Peptide ABC transporter permease</fullName>
    </submittedName>
</protein>
<comment type="caution">
    <text evidence="2">The sequence shown here is derived from an EMBL/GenBank/DDBJ whole genome shotgun (WGS) entry which is preliminary data.</text>
</comment>
<evidence type="ECO:0000313" key="3">
    <source>
        <dbReference type="Proteomes" id="UP000470772"/>
    </source>
</evidence>
<sequence length="257" mass="27806">MNKTLLMGLLITSISLAVSSLFSIVNLPGGKPLSPPTLQYPLGTYINGSNMINQNALALLNTILVALSVGALEVFIGLPYGIVVGALRGKPKHALVRIPDALTIIPRGPLVLSLALFFGVPKGFVLATPIIFSILIISFTGWGSLARQIGEIVTPSQYSFPQFSETFIEKFRVSLYKIRKTTTISFLNGMVDGASVYTLMGVLGVGDPRFPTLTTILVTGRLDGILYAWWIFLIPSIFRAIFLIGLYLMVSGAQRND</sequence>
<dbReference type="EMBL" id="WGGD01000005">
    <property type="protein sequence ID" value="MUN29934.1"/>
    <property type="molecule type" value="Genomic_DNA"/>
</dbReference>
<gene>
    <name evidence="2" type="ORF">GC250_10930</name>
</gene>
<name>A0A6A9QN17_SULME</name>
<dbReference type="Proteomes" id="UP000470772">
    <property type="component" value="Unassembled WGS sequence"/>
</dbReference>
<organism evidence="2 3">
    <name type="scientific">Sulfuracidifex metallicus DSM 6482 = JCM 9184</name>
    <dbReference type="NCBI Taxonomy" id="523847"/>
    <lineage>
        <taxon>Archaea</taxon>
        <taxon>Thermoproteota</taxon>
        <taxon>Thermoprotei</taxon>
        <taxon>Sulfolobales</taxon>
        <taxon>Sulfolobaceae</taxon>
        <taxon>Sulfuracidifex</taxon>
    </lineage>
</organism>
<keyword evidence="1" id="KW-0472">Membrane</keyword>
<keyword evidence="3" id="KW-1185">Reference proteome</keyword>
<dbReference type="PANTHER" id="PTHR43839">
    <property type="entry name" value="OPPC IN A BINDING PROTEIN-DEPENDENT TRANSPORT SYSTEM"/>
    <property type="match status" value="1"/>
</dbReference>
<evidence type="ECO:0000256" key="1">
    <source>
        <dbReference type="SAM" id="Phobius"/>
    </source>
</evidence>
<feature type="transmembrane region" description="Helical" evidence="1">
    <location>
        <begin position="63"/>
        <end position="87"/>
    </location>
</feature>
<evidence type="ECO:0000313" key="2">
    <source>
        <dbReference type="EMBL" id="MUN29934.1"/>
    </source>
</evidence>
<feature type="transmembrane region" description="Helical" evidence="1">
    <location>
        <begin position="124"/>
        <end position="145"/>
    </location>
</feature>
<keyword evidence="1" id="KW-0812">Transmembrane</keyword>
<accession>A0A6A9QN17</accession>
<feature type="transmembrane region" description="Helical" evidence="1">
    <location>
        <begin position="186"/>
        <end position="206"/>
    </location>
</feature>
<dbReference type="RefSeq" id="WP_156017666.1">
    <property type="nucleotide sequence ID" value="NZ_WGGD01000005.1"/>
</dbReference>
<feature type="transmembrane region" description="Helical" evidence="1">
    <location>
        <begin position="99"/>
        <end position="118"/>
    </location>
</feature>
<proteinExistence type="predicted"/>
<dbReference type="PANTHER" id="PTHR43839:SF1">
    <property type="entry name" value="OPPC IN A BINDING PROTEIN-DEPENDENT TRANSPORT SYSTEM"/>
    <property type="match status" value="1"/>
</dbReference>
<reference evidence="2 3" key="1">
    <citation type="submission" date="2019-10" db="EMBL/GenBank/DDBJ databases">
        <title>Sequencing and Assembly of Multiple Reported Metal-Biooxidizing Members of the Extremely Thermoacidophilic Archaeal Family Sulfolobaceae.</title>
        <authorList>
            <person name="Counts J.A."/>
            <person name="Kelly R.M."/>
        </authorList>
    </citation>
    <scope>NUCLEOTIDE SEQUENCE [LARGE SCALE GENOMIC DNA]</scope>
    <source>
        <strain evidence="2 3">DSM 6482</strain>
    </source>
</reference>
<keyword evidence="1" id="KW-1133">Transmembrane helix</keyword>
<feature type="transmembrane region" description="Helical" evidence="1">
    <location>
        <begin position="226"/>
        <end position="250"/>
    </location>
</feature>
<dbReference type="AlphaFoldDB" id="A0A6A9QN17"/>